<evidence type="ECO:0000256" key="5">
    <source>
        <dbReference type="ARBA" id="ARBA00022856"/>
    </source>
</evidence>
<dbReference type="GO" id="GO:0016020">
    <property type="term" value="C:membrane"/>
    <property type="evidence" value="ECO:0007669"/>
    <property type="project" value="UniProtKB-SubCell"/>
</dbReference>
<sequence>MLYPGVLPLLSMFDALYEGGVAARKKLRVFYFVFTIIFFWELFPEWIFPLLTGFSIICLAAPNNAAVSRVFGGSNGNEGLGLLSICFDWQYISGGVNPMTIPLKAQFSNFLGYILCMVVFVAVYYNNIWKAQNFPFLSQLLFYENGTQYDQTLILNANYEVDPTLLAEQGLPYYASTWVVYLLSSNMASLLNGLAATFTHLLLWNWDDLRSAWSWMTLSSIKQTWANFDWKVWKADGMREQDISDEDIDPHYKQMLKYPDAPNSWYFLVFVLSFIVALVVIYKSDSTLPWWGFIISLLLATISILFFGALFAITGLGFIIQPFVQMIGGYLHRGMPVANMYFVLYSYNTVSQAQLLLRDLKIAQCAHVSIVFKDSNLYWPKLRADYLYTPVIVYFIGWLCVGINSSILSYFGIAFLSQWWLRTRYPRWFAKYNYIVGAALDGGTQVMVFILSFAVQGAGGNSHLFPNWWGADQAGNYDHCAMLN</sequence>
<keyword evidence="11" id="KW-1185">Reference proteome</keyword>
<evidence type="ECO:0000256" key="3">
    <source>
        <dbReference type="ARBA" id="ARBA00022448"/>
    </source>
</evidence>
<feature type="transmembrane region" description="Helical" evidence="9">
    <location>
        <begin position="432"/>
        <end position="455"/>
    </location>
</feature>
<evidence type="ECO:0000313" key="10">
    <source>
        <dbReference type="EMBL" id="OAX35472.1"/>
    </source>
</evidence>
<dbReference type="STRING" id="1314800.A0A1B7MS82"/>
<dbReference type="InParanoid" id="A0A1B7MS82"/>
<name>A0A1B7MS82_9AGAM</name>
<dbReference type="OrthoDB" id="9986677at2759"/>
<evidence type="ECO:0000256" key="9">
    <source>
        <dbReference type="SAM" id="Phobius"/>
    </source>
</evidence>
<dbReference type="PANTHER" id="PTHR22601">
    <property type="entry name" value="ISP4 LIKE PROTEIN"/>
    <property type="match status" value="1"/>
</dbReference>
<feature type="transmembrane region" description="Helical" evidence="9">
    <location>
        <begin position="29"/>
        <end position="48"/>
    </location>
</feature>
<protein>
    <submittedName>
        <fullName evidence="10">OPT superfamily oligopeptide transporter</fullName>
    </submittedName>
</protein>
<dbReference type="GO" id="GO:0035673">
    <property type="term" value="F:oligopeptide transmembrane transporter activity"/>
    <property type="evidence" value="ECO:0007669"/>
    <property type="project" value="InterPro"/>
</dbReference>
<dbReference type="InterPro" id="IPR004813">
    <property type="entry name" value="OPT"/>
</dbReference>
<dbReference type="EMBL" id="KV448497">
    <property type="protein sequence ID" value="OAX35472.1"/>
    <property type="molecule type" value="Genomic_DNA"/>
</dbReference>
<dbReference type="Pfam" id="PF03169">
    <property type="entry name" value="OPT"/>
    <property type="match status" value="2"/>
</dbReference>
<evidence type="ECO:0000256" key="7">
    <source>
        <dbReference type="ARBA" id="ARBA00022989"/>
    </source>
</evidence>
<organism evidence="10 11">
    <name type="scientific">Rhizopogon vinicolor AM-OR11-026</name>
    <dbReference type="NCBI Taxonomy" id="1314800"/>
    <lineage>
        <taxon>Eukaryota</taxon>
        <taxon>Fungi</taxon>
        <taxon>Dikarya</taxon>
        <taxon>Basidiomycota</taxon>
        <taxon>Agaricomycotina</taxon>
        <taxon>Agaricomycetes</taxon>
        <taxon>Agaricomycetidae</taxon>
        <taxon>Boletales</taxon>
        <taxon>Suillineae</taxon>
        <taxon>Rhizopogonaceae</taxon>
        <taxon>Rhizopogon</taxon>
    </lineage>
</organism>
<feature type="transmembrane region" description="Helical" evidence="9">
    <location>
        <begin position="391"/>
        <end position="420"/>
    </location>
</feature>
<proteinExistence type="inferred from homology"/>
<feature type="transmembrane region" description="Helical" evidence="9">
    <location>
        <begin position="290"/>
        <end position="318"/>
    </location>
</feature>
<dbReference type="Proteomes" id="UP000092154">
    <property type="component" value="Unassembled WGS sequence"/>
</dbReference>
<keyword evidence="3" id="KW-0813">Transport</keyword>
<feature type="transmembrane region" description="Helical" evidence="9">
    <location>
        <begin position="178"/>
        <end position="204"/>
    </location>
</feature>
<evidence type="ECO:0000256" key="8">
    <source>
        <dbReference type="ARBA" id="ARBA00023136"/>
    </source>
</evidence>
<gene>
    <name evidence="10" type="ORF">K503DRAFT_745901</name>
</gene>
<dbReference type="InterPro" id="IPR004648">
    <property type="entry name" value="Oligpept_transpt"/>
</dbReference>
<accession>A0A1B7MS82</accession>
<comment type="similarity">
    <text evidence="2">Belongs to the oligopeptide OPT transporter family.</text>
</comment>
<comment type="subcellular location">
    <subcellularLocation>
        <location evidence="1">Membrane</location>
        <topology evidence="1">Multi-pass membrane protein</topology>
    </subcellularLocation>
</comment>
<evidence type="ECO:0000256" key="1">
    <source>
        <dbReference type="ARBA" id="ARBA00004141"/>
    </source>
</evidence>
<evidence type="ECO:0000256" key="6">
    <source>
        <dbReference type="ARBA" id="ARBA00022927"/>
    </source>
</evidence>
<feature type="transmembrane region" description="Helical" evidence="9">
    <location>
        <begin position="265"/>
        <end position="284"/>
    </location>
</feature>
<keyword evidence="8 9" id="KW-0472">Membrane</keyword>
<keyword evidence="5" id="KW-0571">Peptide transport</keyword>
<keyword evidence="7 9" id="KW-1133">Transmembrane helix</keyword>
<keyword evidence="6" id="KW-0653">Protein transport</keyword>
<evidence type="ECO:0000256" key="2">
    <source>
        <dbReference type="ARBA" id="ARBA00008807"/>
    </source>
</evidence>
<reference evidence="10 11" key="1">
    <citation type="submission" date="2016-06" db="EMBL/GenBank/DDBJ databases">
        <title>Comparative genomics of the ectomycorrhizal sister species Rhizopogon vinicolor and Rhizopogon vesiculosus (Basidiomycota: Boletales) reveals a divergence of the mating type B locus.</title>
        <authorList>
            <consortium name="DOE Joint Genome Institute"/>
            <person name="Mujic A.B."/>
            <person name="Kuo A."/>
            <person name="Tritt A."/>
            <person name="Lipzen A."/>
            <person name="Chen C."/>
            <person name="Johnson J."/>
            <person name="Sharma A."/>
            <person name="Barry K."/>
            <person name="Grigoriev I.V."/>
            <person name="Spatafora J.W."/>
        </authorList>
    </citation>
    <scope>NUCLEOTIDE SEQUENCE [LARGE SCALE GENOMIC DNA]</scope>
    <source>
        <strain evidence="10 11">AM-OR11-026</strain>
    </source>
</reference>
<keyword evidence="4 9" id="KW-0812">Transmembrane</keyword>
<evidence type="ECO:0000256" key="4">
    <source>
        <dbReference type="ARBA" id="ARBA00022692"/>
    </source>
</evidence>
<evidence type="ECO:0000313" key="11">
    <source>
        <dbReference type="Proteomes" id="UP000092154"/>
    </source>
</evidence>
<dbReference type="GO" id="GO:0015031">
    <property type="term" value="P:protein transport"/>
    <property type="evidence" value="ECO:0007669"/>
    <property type="project" value="UniProtKB-KW"/>
</dbReference>
<dbReference type="AlphaFoldDB" id="A0A1B7MS82"/>
<feature type="transmembrane region" description="Helical" evidence="9">
    <location>
        <begin position="107"/>
        <end position="125"/>
    </location>
</feature>